<sequence>MARLSDKKIAWLLFTVAALVYALTLCRTIYTGDDGDFETAMATLGVCHPTGYPLFTLLGRAFLLGLAPVIDEPALRINLMTALFGAGAVGMFYRFVATVVPSRVVAASAALLLAFAPTLWQQSLSCEVYTLTALFLCTVLWLSVRLERGEQVLGPLVLVYGLALTNNLTMALFLPGFLVFAWRRVGFKRLFLCVPLFVLPLLLYAYVPLAAKYGHSPLKWGDPQTWPAFFQHVNGSQYRPLMFTQPLATWHLRLWEYAKGALWVEFGGHFLVFAIPGMVALWRRQRPVLCLTAWIFAVDIVYATNYAISDIYVYYIPSYLCMAVWIGVGLSELGGWLVRVRPQLVRPLALLLLLTPLVQMTTHLTSTDKSSNFLEADFASNILASAPKDAVVLNTNNTIFTLWYLKFVKHQRPDVAVLNVDLLEGTLNNNAAWYFEHLQSQWPSVPSPLGLPTKATSDGTYLQLLVRTALAEGRPVLLVSDDRQDGLSMEAGQPSLNDRLKPFTRRPWGITQRLYEPGTEPTDTELVAQNAALWQGFQTRGVYAGWKDGDPLQLHILVRYFNAHKALAPLAERLGQSELAREHYAGANFLFQDPEVAAGLKRLPPRPANEP</sequence>
<proteinExistence type="predicted"/>
<dbReference type="RefSeq" id="WP_184192144.1">
    <property type="nucleotide sequence ID" value="NZ_JACHGW010000001.1"/>
</dbReference>
<evidence type="ECO:0000313" key="2">
    <source>
        <dbReference type="EMBL" id="MBB6048507.1"/>
    </source>
</evidence>
<keyword evidence="1" id="KW-0812">Transmembrane</keyword>
<keyword evidence="1" id="KW-0472">Membrane</keyword>
<organism evidence="2 3">
    <name type="scientific">Armatimonas rosea</name>
    <dbReference type="NCBI Taxonomy" id="685828"/>
    <lineage>
        <taxon>Bacteria</taxon>
        <taxon>Bacillati</taxon>
        <taxon>Armatimonadota</taxon>
        <taxon>Armatimonadia</taxon>
        <taxon>Armatimonadales</taxon>
        <taxon>Armatimonadaceae</taxon>
        <taxon>Armatimonas</taxon>
    </lineage>
</organism>
<feature type="transmembrane region" description="Helical" evidence="1">
    <location>
        <begin position="77"/>
        <end position="96"/>
    </location>
</feature>
<feature type="transmembrane region" description="Helical" evidence="1">
    <location>
        <begin position="102"/>
        <end position="120"/>
    </location>
</feature>
<feature type="transmembrane region" description="Helical" evidence="1">
    <location>
        <begin position="127"/>
        <end position="144"/>
    </location>
</feature>
<evidence type="ECO:0008006" key="4">
    <source>
        <dbReference type="Google" id="ProtNLM"/>
    </source>
</evidence>
<gene>
    <name evidence="2" type="ORF">HNQ39_000269</name>
</gene>
<dbReference type="InterPro" id="IPR052724">
    <property type="entry name" value="GT117_domain-containing"/>
</dbReference>
<feature type="transmembrane region" description="Helical" evidence="1">
    <location>
        <begin position="288"/>
        <end position="308"/>
    </location>
</feature>
<feature type="transmembrane region" description="Helical" evidence="1">
    <location>
        <begin position="344"/>
        <end position="362"/>
    </location>
</feature>
<dbReference type="Pfam" id="PF11028">
    <property type="entry name" value="TMEM260-like"/>
    <property type="match status" value="1"/>
</dbReference>
<feature type="transmembrane region" description="Helical" evidence="1">
    <location>
        <begin position="9"/>
        <end position="30"/>
    </location>
</feature>
<dbReference type="InterPro" id="IPR021280">
    <property type="entry name" value="TMEM260-like"/>
</dbReference>
<feature type="transmembrane region" description="Helical" evidence="1">
    <location>
        <begin position="314"/>
        <end position="337"/>
    </location>
</feature>
<dbReference type="PANTHER" id="PTHR16214">
    <property type="entry name" value="TRANSMEMBRANE PROTEIN 260"/>
    <property type="match status" value="1"/>
</dbReference>
<feature type="transmembrane region" description="Helical" evidence="1">
    <location>
        <begin position="50"/>
        <end position="70"/>
    </location>
</feature>
<keyword evidence="3" id="KW-1185">Reference proteome</keyword>
<comment type="caution">
    <text evidence="2">The sequence shown here is derived from an EMBL/GenBank/DDBJ whole genome shotgun (WGS) entry which is preliminary data.</text>
</comment>
<feature type="transmembrane region" description="Helical" evidence="1">
    <location>
        <begin position="189"/>
        <end position="207"/>
    </location>
</feature>
<dbReference type="Proteomes" id="UP000520814">
    <property type="component" value="Unassembled WGS sequence"/>
</dbReference>
<dbReference type="EMBL" id="JACHGW010000001">
    <property type="protein sequence ID" value="MBB6048507.1"/>
    <property type="molecule type" value="Genomic_DNA"/>
</dbReference>
<accession>A0A7W9SKW8</accession>
<evidence type="ECO:0000256" key="1">
    <source>
        <dbReference type="SAM" id="Phobius"/>
    </source>
</evidence>
<evidence type="ECO:0000313" key="3">
    <source>
        <dbReference type="Proteomes" id="UP000520814"/>
    </source>
</evidence>
<reference evidence="2 3" key="1">
    <citation type="submission" date="2020-08" db="EMBL/GenBank/DDBJ databases">
        <title>Genomic Encyclopedia of Type Strains, Phase IV (KMG-IV): sequencing the most valuable type-strain genomes for metagenomic binning, comparative biology and taxonomic classification.</title>
        <authorList>
            <person name="Goeker M."/>
        </authorList>
    </citation>
    <scope>NUCLEOTIDE SEQUENCE [LARGE SCALE GENOMIC DNA]</scope>
    <source>
        <strain evidence="2 3">DSM 23562</strain>
    </source>
</reference>
<dbReference type="PANTHER" id="PTHR16214:SF3">
    <property type="entry name" value="TRANSMEMBRANE PROTEIN 260"/>
    <property type="match status" value="1"/>
</dbReference>
<protein>
    <recommendedName>
        <fullName evidence="4">DUF2723 domain-containing protein</fullName>
    </recommendedName>
</protein>
<keyword evidence="1" id="KW-1133">Transmembrane helix</keyword>
<feature type="transmembrane region" description="Helical" evidence="1">
    <location>
        <begin position="156"/>
        <end position="182"/>
    </location>
</feature>
<name>A0A7W9SKW8_ARMRO</name>
<feature type="transmembrane region" description="Helical" evidence="1">
    <location>
        <begin position="260"/>
        <end position="281"/>
    </location>
</feature>
<dbReference type="AlphaFoldDB" id="A0A7W9SKW8"/>